<reference evidence="2 3" key="1">
    <citation type="submission" date="2016-11" db="EMBL/GenBank/DDBJ databases">
        <title>The macronuclear genome of Stentor coeruleus: a giant cell with tiny introns.</title>
        <authorList>
            <person name="Slabodnick M."/>
            <person name="Ruby J.G."/>
            <person name="Reiff S.B."/>
            <person name="Swart E.C."/>
            <person name="Gosai S."/>
            <person name="Prabakaran S."/>
            <person name="Witkowska E."/>
            <person name="Larue G.E."/>
            <person name="Fisher S."/>
            <person name="Freeman R.M."/>
            <person name="Gunawardena J."/>
            <person name="Chu W."/>
            <person name="Stover N.A."/>
            <person name="Gregory B.D."/>
            <person name="Nowacki M."/>
            <person name="Derisi J."/>
            <person name="Roy S.W."/>
            <person name="Marshall W.F."/>
            <person name="Sood P."/>
        </authorList>
    </citation>
    <scope>NUCLEOTIDE SEQUENCE [LARGE SCALE GENOMIC DNA]</scope>
    <source>
        <strain evidence="2">WM001</strain>
    </source>
</reference>
<gene>
    <name evidence="2" type="ORF">SteCoe_31981</name>
</gene>
<comment type="caution">
    <text evidence="2">The sequence shown here is derived from an EMBL/GenBank/DDBJ whole genome shotgun (WGS) entry which is preliminary data.</text>
</comment>
<protein>
    <submittedName>
        <fullName evidence="2">Uncharacterized protein</fullName>
    </submittedName>
</protein>
<dbReference type="AlphaFoldDB" id="A0A1R2B018"/>
<sequence>MGSLGKHRSTNSCQINKETLDIIRDYPLMQSTTNFTSRPFAKKSLIPRHIPHLANKLITKRKPFSIKLNQKSSLALLKPSQESENTTFPTHRKSKDLSTKKGKNLTQPDEKLPQKLQQDTNETILLFNINENEELLNNLQKYKSNATYENPKIHSRNSIHNSKILQNPPVEITTPKAPIFISTISQTDIINIENKNINEFSYPNAPKQNLNTKNYNKKNYINPLKLFGSKTKALVTSYKIDISLKEYEIKYYINSSLDTIFIHVLSYNEKYDMEFNTETQDPILEVIKEKIHPFIDIKQGKLVLVPVTVDIVMRGMHAFMNKKYNVCVEKRTPRYEIVIKCEFDDRVIEKNIPYIEIPFQYREAKIDAEMFFTCFYIKDENIIIEFPNKNNFQMIYYKAYGFNYQSYHIKISEISQKNNNFLLIQALSKKSSPINSLFIDIANVSIITNIHCDSIKDDVNKIISFLVVKNSQIILRTYLEEDRNREAEMKDENNLVVSEKKIDTRKVFKGFLEMNHFLNKNRVFIEEESKRN</sequence>
<evidence type="ECO:0000313" key="3">
    <source>
        <dbReference type="Proteomes" id="UP000187209"/>
    </source>
</evidence>
<evidence type="ECO:0000313" key="2">
    <source>
        <dbReference type="EMBL" id="OMJ70109.1"/>
    </source>
</evidence>
<proteinExistence type="predicted"/>
<organism evidence="2 3">
    <name type="scientific">Stentor coeruleus</name>
    <dbReference type="NCBI Taxonomy" id="5963"/>
    <lineage>
        <taxon>Eukaryota</taxon>
        <taxon>Sar</taxon>
        <taxon>Alveolata</taxon>
        <taxon>Ciliophora</taxon>
        <taxon>Postciliodesmatophora</taxon>
        <taxon>Heterotrichea</taxon>
        <taxon>Heterotrichida</taxon>
        <taxon>Stentoridae</taxon>
        <taxon>Stentor</taxon>
    </lineage>
</organism>
<evidence type="ECO:0000256" key="1">
    <source>
        <dbReference type="SAM" id="MobiDB-lite"/>
    </source>
</evidence>
<feature type="region of interest" description="Disordered" evidence="1">
    <location>
        <begin position="77"/>
        <end position="111"/>
    </location>
</feature>
<dbReference type="Proteomes" id="UP000187209">
    <property type="component" value="Unassembled WGS sequence"/>
</dbReference>
<name>A0A1R2B018_9CILI</name>
<accession>A0A1R2B018</accession>
<dbReference type="EMBL" id="MPUH01001123">
    <property type="protein sequence ID" value="OMJ70109.1"/>
    <property type="molecule type" value="Genomic_DNA"/>
</dbReference>
<feature type="compositionally biased region" description="Polar residues" evidence="1">
    <location>
        <begin position="80"/>
        <end position="89"/>
    </location>
</feature>
<keyword evidence="3" id="KW-1185">Reference proteome</keyword>